<dbReference type="OrthoDB" id="9811244at2"/>
<dbReference type="GO" id="GO:0003677">
    <property type="term" value="F:DNA binding"/>
    <property type="evidence" value="ECO:0007669"/>
    <property type="project" value="InterPro"/>
</dbReference>
<sequence length="93" mass="10333">MDEADNKSAVLRRLARLEGQVRGVTRMVEEERTCADVLAQTAAIRSALKGVDKLLLEDHARHCVDDAMAADDSDARRVKLMELIALMDKARNV</sequence>
<dbReference type="RefSeq" id="WP_111343874.1">
    <property type="nucleotide sequence ID" value="NZ_JAIWKD010000010.1"/>
</dbReference>
<dbReference type="Gene3D" id="1.20.58.1000">
    <property type="entry name" value="Metal-sensitive repressor, helix protomer"/>
    <property type="match status" value="1"/>
</dbReference>
<evidence type="ECO:0000256" key="1">
    <source>
        <dbReference type="ARBA" id="ARBA00005260"/>
    </source>
</evidence>
<reference evidence="2 3" key="1">
    <citation type="submission" date="2018-05" db="EMBL/GenBank/DDBJ databases">
        <title>Acuticoccus sediminis sp. nov., isolated from deep-sea sediment of Indian Ocean.</title>
        <authorList>
            <person name="Liu X."/>
            <person name="Lai Q."/>
            <person name="Du Y."/>
            <person name="Sun F."/>
            <person name="Zhang X."/>
            <person name="Wang S."/>
            <person name="Shao Z."/>
        </authorList>
    </citation>
    <scope>NUCLEOTIDE SEQUENCE [LARGE SCALE GENOMIC DNA]</scope>
    <source>
        <strain evidence="2 3">PTG4-2</strain>
    </source>
</reference>
<dbReference type="InterPro" id="IPR003735">
    <property type="entry name" value="Metal_Tscrpt_repr"/>
</dbReference>
<keyword evidence="3" id="KW-1185">Reference proteome</keyword>
<dbReference type="EMBL" id="QHHQ01000001">
    <property type="protein sequence ID" value="RAI04408.1"/>
    <property type="molecule type" value="Genomic_DNA"/>
</dbReference>
<proteinExistence type="inferred from homology"/>
<dbReference type="PANTHER" id="PTHR33677">
    <property type="entry name" value="TRANSCRIPTIONAL REPRESSOR FRMR-RELATED"/>
    <property type="match status" value="1"/>
</dbReference>
<dbReference type="GO" id="GO:0046872">
    <property type="term" value="F:metal ion binding"/>
    <property type="evidence" value="ECO:0007669"/>
    <property type="project" value="InterPro"/>
</dbReference>
<dbReference type="GO" id="GO:0045892">
    <property type="term" value="P:negative regulation of DNA-templated transcription"/>
    <property type="evidence" value="ECO:0007669"/>
    <property type="project" value="UniProtKB-ARBA"/>
</dbReference>
<dbReference type="InterPro" id="IPR038390">
    <property type="entry name" value="Metal_Tscrpt_repr_sf"/>
</dbReference>
<gene>
    <name evidence="2" type="ORF">DLJ53_08205</name>
</gene>
<comment type="caution">
    <text evidence="2">The sequence shown here is derived from an EMBL/GenBank/DDBJ whole genome shotgun (WGS) entry which is preliminary data.</text>
</comment>
<dbReference type="Proteomes" id="UP000249590">
    <property type="component" value="Unassembled WGS sequence"/>
</dbReference>
<protein>
    <submittedName>
        <fullName evidence="2">Transcriptional regulator</fullName>
    </submittedName>
</protein>
<dbReference type="Pfam" id="PF02583">
    <property type="entry name" value="Trns_repr_metal"/>
    <property type="match status" value="1"/>
</dbReference>
<evidence type="ECO:0000313" key="3">
    <source>
        <dbReference type="Proteomes" id="UP000249590"/>
    </source>
</evidence>
<accession>A0A8B2NW60</accession>
<dbReference type="AlphaFoldDB" id="A0A8B2NW60"/>
<comment type="similarity">
    <text evidence="1">Belongs to the FrmR/RcnR family.</text>
</comment>
<organism evidence="2 3">
    <name type="scientific">Acuticoccus sediminis</name>
    <dbReference type="NCBI Taxonomy" id="2184697"/>
    <lineage>
        <taxon>Bacteria</taxon>
        <taxon>Pseudomonadati</taxon>
        <taxon>Pseudomonadota</taxon>
        <taxon>Alphaproteobacteria</taxon>
        <taxon>Hyphomicrobiales</taxon>
        <taxon>Amorphaceae</taxon>
        <taxon>Acuticoccus</taxon>
    </lineage>
</organism>
<evidence type="ECO:0000313" key="2">
    <source>
        <dbReference type="EMBL" id="RAI04408.1"/>
    </source>
</evidence>
<name>A0A8B2NW60_9HYPH</name>
<dbReference type="CDD" id="cd10148">
    <property type="entry name" value="CsoR-like_DUF156"/>
    <property type="match status" value="1"/>
</dbReference>
<dbReference type="PANTHER" id="PTHR33677:SF3">
    <property type="entry name" value="COPPER-SENSING TRANSCRIPTIONAL REPRESSOR RICR"/>
    <property type="match status" value="1"/>
</dbReference>